<comment type="caution">
    <text evidence="3">The sequence shown here is derived from an EMBL/GenBank/DDBJ whole genome shotgun (WGS) entry which is preliminary data.</text>
</comment>
<name>A0AA43TX23_9LECA</name>
<gene>
    <name evidence="3" type="ORF">OHK93_002340</name>
</gene>
<sequence>MAQEYIKLAQTLPPRLLKFFARYPPTSAAFSNHAQSTVSTALNTSSTDPNASQIESHAPPSEPEPITNNPFSRTRHPRTGQWHDPVFSLRRQAELVKLARANGVEDLLPPTPKSTSTRTLKRIEGGLRVKGTGVGQKVKGKTWERTQSARLEKRRQAMLGMPKMVQQWKQLGHGRGWKKWPK</sequence>
<dbReference type="Proteomes" id="UP001161017">
    <property type="component" value="Unassembled WGS sequence"/>
</dbReference>
<dbReference type="EMBL" id="JAPUFD010000013">
    <property type="protein sequence ID" value="MDI1491133.1"/>
    <property type="molecule type" value="Genomic_DNA"/>
</dbReference>
<dbReference type="PANTHER" id="PTHR28041:SF1">
    <property type="entry name" value="LARGE RIBOSOMAL SUBUNIT PROTEIN ML59"/>
    <property type="match status" value="1"/>
</dbReference>
<evidence type="ECO:0000313" key="3">
    <source>
        <dbReference type="EMBL" id="MDI1491133.1"/>
    </source>
</evidence>
<evidence type="ECO:0000313" key="4">
    <source>
        <dbReference type="Proteomes" id="UP001161017"/>
    </source>
</evidence>
<dbReference type="GO" id="GO:0003735">
    <property type="term" value="F:structural constituent of ribosome"/>
    <property type="evidence" value="ECO:0007669"/>
    <property type="project" value="InterPro"/>
</dbReference>
<reference evidence="3" key="1">
    <citation type="journal article" date="2023" name="Genome Biol. Evol.">
        <title>First Whole Genome Sequence and Flow Cytometry Genome Size Data for the Lichen-Forming Fungus Ramalina farinacea (Ascomycota).</title>
        <authorList>
            <person name="Llewellyn T."/>
            <person name="Mian S."/>
            <person name="Hill R."/>
            <person name="Leitch I.J."/>
            <person name="Gaya E."/>
        </authorList>
    </citation>
    <scope>NUCLEOTIDE SEQUENCE</scope>
    <source>
        <strain evidence="3">LIQ254RAFAR</strain>
    </source>
</reference>
<dbReference type="InterPro" id="IPR037507">
    <property type="entry name" value="Ribosomal_mL59"/>
</dbReference>
<dbReference type="AlphaFoldDB" id="A0AA43TX23"/>
<keyword evidence="4" id="KW-1185">Reference proteome</keyword>
<organism evidence="3 4">
    <name type="scientific">Ramalina farinacea</name>
    <dbReference type="NCBI Taxonomy" id="258253"/>
    <lineage>
        <taxon>Eukaryota</taxon>
        <taxon>Fungi</taxon>
        <taxon>Dikarya</taxon>
        <taxon>Ascomycota</taxon>
        <taxon>Pezizomycotina</taxon>
        <taxon>Lecanoromycetes</taxon>
        <taxon>OSLEUM clade</taxon>
        <taxon>Lecanoromycetidae</taxon>
        <taxon>Lecanorales</taxon>
        <taxon>Lecanorineae</taxon>
        <taxon>Ramalinaceae</taxon>
        <taxon>Ramalina</taxon>
    </lineage>
</organism>
<dbReference type="PANTHER" id="PTHR28041">
    <property type="entry name" value="54S RIBOSOMAL PROTEIN L25, MITOCHONDRIAL"/>
    <property type="match status" value="1"/>
</dbReference>
<feature type="domain" description="Large ribosomal subunit protein mL59" evidence="2">
    <location>
        <begin position="14"/>
        <end position="170"/>
    </location>
</feature>
<accession>A0AA43TX23</accession>
<evidence type="ECO:0000256" key="1">
    <source>
        <dbReference type="SAM" id="MobiDB-lite"/>
    </source>
</evidence>
<dbReference type="Pfam" id="PF18126">
    <property type="entry name" value="Mitoc_mL59"/>
    <property type="match status" value="1"/>
</dbReference>
<evidence type="ECO:0000259" key="2">
    <source>
        <dbReference type="Pfam" id="PF18126"/>
    </source>
</evidence>
<protein>
    <recommendedName>
        <fullName evidence="2">Large ribosomal subunit protein mL59 domain-containing protein</fullName>
    </recommendedName>
</protein>
<proteinExistence type="predicted"/>
<feature type="compositionally biased region" description="Polar residues" evidence="1">
    <location>
        <begin position="39"/>
        <end position="55"/>
    </location>
</feature>
<dbReference type="InterPro" id="IPR040922">
    <property type="entry name" value="Ribosomal_mL59_dom"/>
</dbReference>
<dbReference type="GO" id="GO:0005762">
    <property type="term" value="C:mitochondrial large ribosomal subunit"/>
    <property type="evidence" value="ECO:0007669"/>
    <property type="project" value="InterPro"/>
</dbReference>
<feature type="region of interest" description="Disordered" evidence="1">
    <location>
        <begin position="39"/>
        <end position="83"/>
    </location>
</feature>